<evidence type="ECO:0000256" key="5">
    <source>
        <dbReference type="ARBA" id="ARBA00023136"/>
    </source>
</evidence>
<dbReference type="InterPro" id="IPR016697">
    <property type="entry name" value="Aquaporin_11/12"/>
</dbReference>
<accession>A0ABM1KR63</accession>
<evidence type="ECO:0000313" key="9">
    <source>
        <dbReference type="Proteomes" id="UP000694871"/>
    </source>
</evidence>
<evidence type="ECO:0000256" key="7">
    <source>
        <dbReference type="SAM" id="Phobius"/>
    </source>
</evidence>
<evidence type="ECO:0000313" key="10">
    <source>
        <dbReference type="RefSeq" id="XP_015276200.1"/>
    </source>
</evidence>
<feature type="transmembrane region" description="Helical" evidence="7">
    <location>
        <begin position="185"/>
        <end position="207"/>
    </location>
</feature>
<dbReference type="PRINTS" id="PR00783">
    <property type="entry name" value="MINTRINSICP"/>
</dbReference>
<feature type="signal peptide" evidence="8">
    <location>
        <begin position="1"/>
        <end position="23"/>
    </location>
</feature>
<comment type="subcellular location">
    <subcellularLocation>
        <location evidence="1">Membrane</location>
        <topology evidence="1">Multi-pass membrane protein</topology>
    </subcellularLocation>
</comment>
<sequence length="260" mass="28845">MAAYDTCVSLLVMAATMALTACCRRLAHQFMHRKPHLYSFVLELSGAFQICACTHELRMLADLPPKPQMALALVYLFTTFHCLSLPGSINNPSSSFQLFCSNRSTVKAWALQSSAQFIGAVLAHVYIKSIWTLGAIPAHSSALGENCSGPIQTTVANAFLLELLFSFVFHLAVLKLESMEHRTKIHLLALLITALVYKGGHLTGAIFNPALAFSLHLSCFLEKFWNYTLVYWVAPCIGSVLVAVMWDEVIPLIRRHFNVQ</sequence>
<protein>
    <submittedName>
        <fullName evidence="10">Aquaporin-11</fullName>
    </submittedName>
</protein>
<evidence type="ECO:0000256" key="8">
    <source>
        <dbReference type="SAM" id="SignalP"/>
    </source>
</evidence>
<evidence type="ECO:0000256" key="4">
    <source>
        <dbReference type="ARBA" id="ARBA00022989"/>
    </source>
</evidence>
<dbReference type="Gene3D" id="1.20.1080.10">
    <property type="entry name" value="Glycerol uptake facilitator protein"/>
    <property type="match status" value="1"/>
</dbReference>
<dbReference type="PIRSF" id="PIRSF017529">
    <property type="entry name" value="Aquaporin_11/12"/>
    <property type="match status" value="1"/>
</dbReference>
<evidence type="ECO:0000256" key="2">
    <source>
        <dbReference type="ARBA" id="ARBA00005900"/>
    </source>
</evidence>
<dbReference type="Proteomes" id="UP000694871">
    <property type="component" value="Unplaced"/>
</dbReference>
<keyword evidence="5 7" id="KW-0472">Membrane</keyword>
<dbReference type="GeneID" id="107118390"/>
<feature type="transmembrane region" description="Helical" evidence="7">
    <location>
        <begin position="227"/>
        <end position="246"/>
    </location>
</feature>
<keyword evidence="8" id="KW-0732">Signal</keyword>
<gene>
    <name evidence="10" type="primary">AQP11</name>
</gene>
<name>A0ABM1KR63_GEKJA</name>
<dbReference type="Pfam" id="PF00230">
    <property type="entry name" value="MIP"/>
    <property type="match status" value="1"/>
</dbReference>
<dbReference type="PRINTS" id="PR02024">
    <property type="entry name" value="AQUAPORIN11"/>
</dbReference>
<comment type="similarity">
    <text evidence="2">Belongs to the MIP/aquaporin (TC 1.A.8) family. AQP11/AQP12 subfamily.</text>
</comment>
<dbReference type="RefSeq" id="XP_015276200.1">
    <property type="nucleotide sequence ID" value="XM_015420714.1"/>
</dbReference>
<keyword evidence="6" id="KW-0813">Transport</keyword>
<evidence type="ECO:0000256" key="3">
    <source>
        <dbReference type="ARBA" id="ARBA00022692"/>
    </source>
</evidence>
<dbReference type="InterPro" id="IPR023271">
    <property type="entry name" value="Aquaporin-like"/>
</dbReference>
<keyword evidence="9" id="KW-1185">Reference proteome</keyword>
<keyword evidence="4 7" id="KW-1133">Transmembrane helix</keyword>
<feature type="chain" id="PRO_5046258925" evidence="8">
    <location>
        <begin position="24"/>
        <end position="260"/>
    </location>
</feature>
<evidence type="ECO:0000256" key="1">
    <source>
        <dbReference type="ARBA" id="ARBA00004141"/>
    </source>
</evidence>
<dbReference type="InterPro" id="IPR000425">
    <property type="entry name" value="MIP"/>
</dbReference>
<reference evidence="10" key="1">
    <citation type="submission" date="2025-08" db="UniProtKB">
        <authorList>
            <consortium name="RefSeq"/>
        </authorList>
    </citation>
    <scope>IDENTIFICATION</scope>
</reference>
<dbReference type="InterPro" id="IPR051883">
    <property type="entry name" value="AQP11/12_channel"/>
</dbReference>
<evidence type="ECO:0000256" key="6">
    <source>
        <dbReference type="RuleBase" id="RU000477"/>
    </source>
</evidence>
<dbReference type="PANTHER" id="PTHR21191:SF7">
    <property type="entry name" value="AQUAPORIN-11"/>
    <property type="match status" value="1"/>
</dbReference>
<dbReference type="SUPFAM" id="SSF81338">
    <property type="entry name" value="Aquaporin-like"/>
    <property type="match status" value="1"/>
</dbReference>
<proteinExistence type="inferred from homology"/>
<dbReference type="PANTHER" id="PTHR21191">
    <property type="entry name" value="AQUAPORIN"/>
    <property type="match status" value="1"/>
</dbReference>
<feature type="transmembrane region" description="Helical" evidence="7">
    <location>
        <begin position="155"/>
        <end position="173"/>
    </location>
</feature>
<keyword evidence="3 6" id="KW-0812">Transmembrane</keyword>
<organism evidence="9 10">
    <name type="scientific">Gekko japonicus</name>
    <name type="common">Schlegel's Japanese gecko</name>
    <dbReference type="NCBI Taxonomy" id="146911"/>
    <lineage>
        <taxon>Eukaryota</taxon>
        <taxon>Metazoa</taxon>
        <taxon>Chordata</taxon>
        <taxon>Craniata</taxon>
        <taxon>Vertebrata</taxon>
        <taxon>Euteleostomi</taxon>
        <taxon>Lepidosauria</taxon>
        <taxon>Squamata</taxon>
        <taxon>Bifurcata</taxon>
        <taxon>Gekkota</taxon>
        <taxon>Gekkonidae</taxon>
        <taxon>Gekkoninae</taxon>
        <taxon>Gekko</taxon>
    </lineage>
</organism>
<dbReference type="InterPro" id="IPR023266">
    <property type="entry name" value="Aquaporin_11"/>
</dbReference>